<evidence type="ECO:0000313" key="4">
    <source>
        <dbReference type="EMBL" id="KAK4822421.1"/>
    </source>
</evidence>
<dbReference type="EMBL" id="JAUNZN010000004">
    <property type="protein sequence ID" value="KAK4822417.1"/>
    <property type="molecule type" value="Genomic_DNA"/>
</dbReference>
<dbReference type="EMBL" id="JAUNZN010000004">
    <property type="protein sequence ID" value="KAK4822421.1"/>
    <property type="molecule type" value="Genomic_DNA"/>
</dbReference>
<accession>A0AAN7NAV1</accession>
<evidence type="ECO:0000313" key="3">
    <source>
        <dbReference type="EMBL" id="KAK4822420.1"/>
    </source>
</evidence>
<dbReference type="Proteomes" id="UP001333110">
    <property type="component" value="Unassembled WGS sequence"/>
</dbReference>
<evidence type="ECO:0000313" key="6">
    <source>
        <dbReference type="Proteomes" id="UP001333110"/>
    </source>
</evidence>
<feature type="region of interest" description="Disordered" evidence="1">
    <location>
        <begin position="123"/>
        <end position="163"/>
    </location>
</feature>
<reference evidence="3 6" key="1">
    <citation type="journal article" date="2023" name="J. Hered.">
        <title>Chromosome-level genome of the wood stork (Mycteria americana) provides insight into avian chromosome evolution.</title>
        <authorList>
            <person name="Flamio R. Jr."/>
            <person name="Ramstad K.M."/>
        </authorList>
    </citation>
    <scope>NUCLEOTIDE SEQUENCE [LARGE SCALE GENOMIC DNA]</scope>
    <source>
        <strain evidence="3">JAX WOST 10</strain>
    </source>
</reference>
<protein>
    <submittedName>
        <fullName evidence="3">Uncharacterized protein</fullName>
    </submittedName>
</protein>
<keyword evidence="6" id="KW-1185">Reference proteome</keyword>
<sequence>MPPSSQFLIHRTSIHIAPIRERGVVGDRAKGITEVQIDDIRTEVRLTGVFHWTMLLKGPANLTLNTSRDGASTPSLGNLLQCLTTLETRGSSLSLPLCATCPGPSPSRRPCSGPHSPRISVFPGLGRPGGDRGVQMQSPKYQTREEESIFTGKGTGDRKEGLTPPMAIINTVAVDAGRWNG</sequence>
<dbReference type="EMBL" id="JAUNZN010000004">
    <property type="protein sequence ID" value="KAK4822422.1"/>
    <property type="molecule type" value="Genomic_DNA"/>
</dbReference>
<organism evidence="3 6">
    <name type="scientific">Mycteria americana</name>
    <name type="common">Wood stork</name>
    <dbReference type="NCBI Taxonomy" id="33587"/>
    <lineage>
        <taxon>Eukaryota</taxon>
        <taxon>Metazoa</taxon>
        <taxon>Chordata</taxon>
        <taxon>Craniata</taxon>
        <taxon>Vertebrata</taxon>
        <taxon>Euteleostomi</taxon>
        <taxon>Archelosauria</taxon>
        <taxon>Archosauria</taxon>
        <taxon>Dinosauria</taxon>
        <taxon>Saurischia</taxon>
        <taxon>Theropoda</taxon>
        <taxon>Coelurosauria</taxon>
        <taxon>Aves</taxon>
        <taxon>Neognathae</taxon>
        <taxon>Neoaves</taxon>
        <taxon>Aequornithes</taxon>
        <taxon>Ciconiiformes</taxon>
        <taxon>Ciconiidae</taxon>
        <taxon>Mycteria</taxon>
    </lineage>
</organism>
<gene>
    <name evidence="2" type="ORF">QYF61_015164</name>
    <name evidence="3" type="ORF">QYF61_015167</name>
    <name evidence="4" type="ORF">QYF61_015168</name>
    <name evidence="5" type="ORF">QYF61_015169</name>
</gene>
<dbReference type="AlphaFoldDB" id="A0AAN7NAV1"/>
<dbReference type="EMBL" id="JAUNZN010000004">
    <property type="protein sequence ID" value="KAK4822420.1"/>
    <property type="molecule type" value="Genomic_DNA"/>
</dbReference>
<proteinExistence type="predicted"/>
<evidence type="ECO:0000256" key="1">
    <source>
        <dbReference type="SAM" id="MobiDB-lite"/>
    </source>
</evidence>
<evidence type="ECO:0000313" key="2">
    <source>
        <dbReference type="EMBL" id="KAK4822417.1"/>
    </source>
</evidence>
<name>A0AAN7NAV1_MYCAM</name>
<evidence type="ECO:0000313" key="5">
    <source>
        <dbReference type="EMBL" id="KAK4822422.1"/>
    </source>
</evidence>
<comment type="caution">
    <text evidence="3">The sequence shown here is derived from an EMBL/GenBank/DDBJ whole genome shotgun (WGS) entry which is preliminary data.</text>
</comment>